<proteinExistence type="predicted"/>
<dbReference type="Proteomes" id="UP000294395">
    <property type="component" value="Chromosome"/>
</dbReference>
<evidence type="ECO:0000313" key="1">
    <source>
        <dbReference type="EMBL" id="QBQ16271.1"/>
    </source>
</evidence>
<dbReference type="RefSeq" id="WP_134252350.1">
    <property type="nucleotide sequence ID" value="NZ_CP038009.1"/>
</dbReference>
<accession>A0A4P7B4V6</accession>
<organism evidence="1 2">
    <name type="scientific">Acinetobacter haemolyticus</name>
    <dbReference type="NCBI Taxonomy" id="29430"/>
    <lineage>
        <taxon>Bacteria</taxon>
        <taxon>Pseudomonadati</taxon>
        <taxon>Pseudomonadota</taxon>
        <taxon>Gammaproteobacteria</taxon>
        <taxon>Moraxellales</taxon>
        <taxon>Moraxellaceae</taxon>
        <taxon>Acinetobacter</taxon>
    </lineage>
</organism>
<dbReference type="AlphaFoldDB" id="A0A4P7B4V6"/>
<sequence length="86" mass="9554">MSTLKRIAKNPLGMASLVTNYSRIKELQDRDLSLDEIADIFDQDRTKLQHFTEMADSFVSGENTLSIDVATKSKEAFSTVADALAK</sequence>
<evidence type="ECO:0000313" key="2">
    <source>
        <dbReference type="Proteomes" id="UP000294395"/>
    </source>
</evidence>
<name>A0A4P7B4V6_ACIHA</name>
<reference evidence="1 2" key="1">
    <citation type="submission" date="2019-03" db="EMBL/GenBank/DDBJ databases">
        <title>Complete genome sequence of two outbreak-associated Acinetobacter haemolyticus strains.</title>
        <authorList>
            <person name="Bai L."/>
            <person name="Zhang S.-C."/>
            <person name="Deng Y."/>
            <person name="Song C.-C."/>
            <person name="Kang G.-B."/>
            <person name="Dong Y."/>
            <person name="Wang Y."/>
            <person name="Gao F."/>
            <person name="Huang H."/>
        </authorList>
    </citation>
    <scope>NUCLEOTIDE SEQUENCE [LARGE SCALE GENOMIC DNA]</scope>
    <source>
        <strain evidence="1 2">TJR01</strain>
    </source>
</reference>
<dbReference type="EMBL" id="CP038009">
    <property type="protein sequence ID" value="QBQ16271.1"/>
    <property type="molecule type" value="Genomic_DNA"/>
</dbReference>
<protein>
    <submittedName>
        <fullName evidence="1">Uncharacterized protein</fullName>
    </submittedName>
</protein>
<gene>
    <name evidence="1" type="ORF">AHTJR_08255</name>
</gene>